<reference evidence="10" key="1">
    <citation type="submission" date="2023-01" db="EMBL/GenBank/DDBJ databases">
        <title>Sulfurovum sp. zt1-1 genome assembly.</title>
        <authorList>
            <person name="Wang J."/>
        </authorList>
    </citation>
    <scope>NUCLEOTIDE SEQUENCE</scope>
    <source>
        <strain evidence="10">Zt1-1</strain>
    </source>
</reference>
<dbReference type="InterPro" id="IPR036366">
    <property type="entry name" value="PGBDSf"/>
</dbReference>
<comment type="pathway">
    <text evidence="1 7">Cell wall biogenesis; peptidoglycan biosynthesis.</text>
</comment>
<evidence type="ECO:0000256" key="5">
    <source>
        <dbReference type="ARBA" id="ARBA00022984"/>
    </source>
</evidence>
<organism evidence="10 11">
    <name type="scientific">Sulfurovum zhangzhouensis</name>
    <dbReference type="NCBI Taxonomy" id="3019067"/>
    <lineage>
        <taxon>Bacteria</taxon>
        <taxon>Pseudomonadati</taxon>
        <taxon>Campylobacterota</taxon>
        <taxon>Epsilonproteobacteria</taxon>
        <taxon>Campylobacterales</taxon>
        <taxon>Sulfurovaceae</taxon>
        <taxon>Sulfurovum</taxon>
    </lineage>
</organism>
<sequence length="304" mass="34832">MIRTILVIFLVLSTLNAGYFGTTNDMCDGNKYFQCENNYNAVRNLQIALNSDKKLGVKLKVDGTWGEETKSALMAFQENYGLEKADGWVGKRTKEKLDTIYSKVKFPKDIKVVENYKTKKCYSCYSDFRQNVNLRKSFEIYEDKKLLKRANGRNTKLTVDVSEQRVRLYVDGKVALCSPCTTGAKRKFEPNTKIYRDKRTPMGTFKITEKIADKRSSIFGEYYRGKKLVYKGDKRKFSGNKKGLTYQGASLKNWMRLTSSGIGLHASKYIKRYPGTNGCIRLPYKVSQTIFKNVRQGTPVSIVN</sequence>
<evidence type="ECO:0000313" key="11">
    <source>
        <dbReference type="Proteomes" id="UP001169069"/>
    </source>
</evidence>
<dbReference type="Pfam" id="PF01471">
    <property type="entry name" value="PG_binding_1"/>
    <property type="match status" value="1"/>
</dbReference>
<comment type="similarity">
    <text evidence="2">Belongs to the YkuD family.</text>
</comment>
<feature type="active site" description="Nucleophile" evidence="7">
    <location>
        <position position="279"/>
    </location>
</feature>
<keyword evidence="4 7" id="KW-0133">Cell shape</keyword>
<evidence type="ECO:0000256" key="6">
    <source>
        <dbReference type="ARBA" id="ARBA00023316"/>
    </source>
</evidence>
<keyword evidence="8" id="KW-0732">Signal</keyword>
<feature type="chain" id="PRO_5046705462" evidence="8">
    <location>
        <begin position="20"/>
        <end position="304"/>
    </location>
</feature>
<dbReference type="InterPro" id="IPR002477">
    <property type="entry name" value="Peptidoglycan-bd-like"/>
</dbReference>
<accession>A0ABT7QY59</accession>
<gene>
    <name evidence="10" type="ORF">PGH07_06260</name>
</gene>
<dbReference type="EMBL" id="JAQIBD010000002">
    <property type="protein sequence ID" value="MDM5271773.1"/>
    <property type="molecule type" value="Genomic_DNA"/>
</dbReference>
<dbReference type="RefSeq" id="WP_289413500.1">
    <property type="nucleotide sequence ID" value="NZ_JAQIBD010000002.1"/>
</dbReference>
<dbReference type="Gene3D" id="2.40.440.10">
    <property type="entry name" value="L,D-transpeptidase catalytic domain-like"/>
    <property type="match status" value="1"/>
</dbReference>
<protein>
    <submittedName>
        <fullName evidence="10">L,D-transpeptidase family protein</fullName>
    </submittedName>
</protein>
<feature type="domain" description="L,D-TPase catalytic" evidence="9">
    <location>
        <begin position="155"/>
        <end position="303"/>
    </location>
</feature>
<feature type="active site" description="Proton donor/acceptor" evidence="7">
    <location>
        <position position="265"/>
    </location>
</feature>
<dbReference type="Gene3D" id="1.10.101.10">
    <property type="entry name" value="PGBD-like superfamily/PGBD"/>
    <property type="match status" value="1"/>
</dbReference>
<keyword evidence="5 7" id="KW-0573">Peptidoglycan synthesis</keyword>
<evidence type="ECO:0000256" key="7">
    <source>
        <dbReference type="PROSITE-ProRule" id="PRU01373"/>
    </source>
</evidence>
<keyword evidence="11" id="KW-1185">Reference proteome</keyword>
<comment type="caution">
    <text evidence="10">The sequence shown here is derived from an EMBL/GenBank/DDBJ whole genome shotgun (WGS) entry which is preliminary data.</text>
</comment>
<evidence type="ECO:0000259" key="9">
    <source>
        <dbReference type="PROSITE" id="PS52029"/>
    </source>
</evidence>
<dbReference type="InterPro" id="IPR036365">
    <property type="entry name" value="PGBD-like_sf"/>
</dbReference>
<evidence type="ECO:0000256" key="3">
    <source>
        <dbReference type="ARBA" id="ARBA00022679"/>
    </source>
</evidence>
<dbReference type="InterPro" id="IPR005490">
    <property type="entry name" value="LD_TPept_cat_dom"/>
</dbReference>
<feature type="signal peptide" evidence="8">
    <location>
        <begin position="1"/>
        <end position="19"/>
    </location>
</feature>
<keyword evidence="3" id="KW-0808">Transferase</keyword>
<dbReference type="PANTHER" id="PTHR30582:SF2">
    <property type="entry name" value="L,D-TRANSPEPTIDASE YCIB-RELATED"/>
    <property type="match status" value="1"/>
</dbReference>
<evidence type="ECO:0000256" key="4">
    <source>
        <dbReference type="ARBA" id="ARBA00022960"/>
    </source>
</evidence>
<proteinExistence type="inferred from homology"/>
<dbReference type="SUPFAM" id="SSF47090">
    <property type="entry name" value="PGBD-like"/>
    <property type="match status" value="1"/>
</dbReference>
<dbReference type="PANTHER" id="PTHR30582">
    <property type="entry name" value="L,D-TRANSPEPTIDASE"/>
    <property type="match status" value="1"/>
</dbReference>
<evidence type="ECO:0000256" key="8">
    <source>
        <dbReference type="SAM" id="SignalP"/>
    </source>
</evidence>
<dbReference type="InterPro" id="IPR038063">
    <property type="entry name" value="Transpep_catalytic_dom"/>
</dbReference>
<dbReference type="InterPro" id="IPR050979">
    <property type="entry name" value="LD-transpeptidase"/>
</dbReference>
<evidence type="ECO:0000313" key="10">
    <source>
        <dbReference type="EMBL" id="MDM5271773.1"/>
    </source>
</evidence>
<keyword evidence="6 7" id="KW-0961">Cell wall biogenesis/degradation</keyword>
<evidence type="ECO:0000256" key="1">
    <source>
        <dbReference type="ARBA" id="ARBA00004752"/>
    </source>
</evidence>
<evidence type="ECO:0000256" key="2">
    <source>
        <dbReference type="ARBA" id="ARBA00005992"/>
    </source>
</evidence>
<dbReference type="Pfam" id="PF03734">
    <property type="entry name" value="YkuD"/>
    <property type="match status" value="1"/>
</dbReference>
<dbReference type="PROSITE" id="PS52029">
    <property type="entry name" value="LD_TPASE"/>
    <property type="match status" value="1"/>
</dbReference>
<dbReference type="SUPFAM" id="SSF141523">
    <property type="entry name" value="L,D-transpeptidase catalytic domain-like"/>
    <property type="match status" value="1"/>
</dbReference>
<dbReference type="CDD" id="cd16913">
    <property type="entry name" value="YkuD_like"/>
    <property type="match status" value="1"/>
</dbReference>
<name>A0ABT7QY59_9BACT</name>
<dbReference type="Proteomes" id="UP001169069">
    <property type="component" value="Unassembled WGS sequence"/>
</dbReference>